<dbReference type="InterPro" id="IPR006016">
    <property type="entry name" value="UspA"/>
</dbReference>
<dbReference type="InterPro" id="IPR014729">
    <property type="entry name" value="Rossmann-like_a/b/a_fold"/>
</dbReference>
<keyword evidence="2" id="KW-0963">Cytoplasm</keyword>
<dbReference type="InterPro" id="IPR006015">
    <property type="entry name" value="Universal_stress_UspA"/>
</dbReference>
<evidence type="ECO:0000313" key="4">
    <source>
        <dbReference type="EMBL" id="QLG87421.1"/>
    </source>
</evidence>
<accession>A0A7H9BHJ2</accession>
<reference evidence="4 5" key="1">
    <citation type="submission" date="2020-07" db="EMBL/GenBank/DDBJ databases">
        <title>Complete genome sequence of Chitinibacter sp. 2T18.</title>
        <authorList>
            <person name="Bae J.-W."/>
            <person name="Choi J.-W."/>
        </authorList>
    </citation>
    <scope>NUCLEOTIDE SEQUENCE [LARGE SCALE GENOMIC DNA]</scope>
    <source>
        <strain evidence="4 5">2T18</strain>
    </source>
</reference>
<comment type="subcellular location">
    <subcellularLocation>
        <location evidence="2">Cytoplasm</location>
    </subcellularLocation>
</comment>
<dbReference type="GO" id="GO:0005737">
    <property type="term" value="C:cytoplasm"/>
    <property type="evidence" value="ECO:0007669"/>
    <property type="project" value="UniProtKB-SubCell"/>
</dbReference>
<evidence type="ECO:0000256" key="2">
    <source>
        <dbReference type="PIRNR" id="PIRNR006276"/>
    </source>
</evidence>
<dbReference type="SUPFAM" id="SSF52402">
    <property type="entry name" value="Adenine nucleotide alpha hydrolases-like"/>
    <property type="match status" value="1"/>
</dbReference>
<protein>
    <recommendedName>
        <fullName evidence="2">Universal stress protein</fullName>
    </recommendedName>
</protein>
<dbReference type="KEGG" id="chiz:HQ393_03665"/>
<dbReference type="PRINTS" id="PR01438">
    <property type="entry name" value="UNVRSLSTRESS"/>
</dbReference>
<dbReference type="Pfam" id="PF00582">
    <property type="entry name" value="Usp"/>
    <property type="match status" value="1"/>
</dbReference>
<dbReference type="Gene3D" id="3.40.50.620">
    <property type="entry name" value="HUPs"/>
    <property type="match status" value="1"/>
</dbReference>
<comment type="similarity">
    <text evidence="1 2">Belongs to the universal stress protein A family.</text>
</comment>
<name>A0A7H9BHJ2_9NEIS</name>
<dbReference type="EMBL" id="CP058627">
    <property type="protein sequence ID" value="QLG87421.1"/>
    <property type="molecule type" value="Genomic_DNA"/>
</dbReference>
<evidence type="ECO:0000313" key="5">
    <source>
        <dbReference type="Proteomes" id="UP000509597"/>
    </source>
</evidence>
<proteinExistence type="inferred from homology"/>
<dbReference type="CDD" id="cd00293">
    <property type="entry name" value="USP-like"/>
    <property type="match status" value="1"/>
</dbReference>
<dbReference type="AlphaFoldDB" id="A0A7H9BHJ2"/>
<feature type="domain" description="UspA" evidence="3">
    <location>
        <begin position="1"/>
        <end position="145"/>
    </location>
</feature>
<dbReference type="PANTHER" id="PTHR46268:SF6">
    <property type="entry name" value="UNIVERSAL STRESS PROTEIN UP12"/>
    <property type="match status" value="1"/>
</dbReference>
<gene>
    <name evidence="4" type="ORF">HQ393_03665</name>
</gene>
<dbReference type="RefSeq" id="WP_179357504.1">
    <property type="nucleotide sequence ID" value="NZ_CP058627.1"/>
</dbReference>
<evidence type="ECO:0000256" key="1">
    <source>
        <dbReference type="ARBA" id="ARBA00008791"/>
    </source>
</evidence>
<dbReference type="PIRSF" id="PIRSF006276">
    <property type="entry name" value="UspA"/>
    <property type="match status" value="1"/>
</dbReference>
<dbReference type="PANTHER" id="PTHR46268">
    <property type="entry name" value="STRESS RESPONSE PROTEIN NHAX"/>
    <property type="match status" value="1"/>
</dbReference>
<dbReference type="Proteomes" id="UP000509597">
    <property type="component" value="Chromosome"/>
</dbReference>
<evidence type="ECO:0000259" key="3">
    <source>
        <dbReference type="Pfam" id="PF00582"/>
    </source>
</evidence>
<keyword evidence="5" id="KW-1185">Reference proteome</keyword>
<sequence>MYSRILVPVDHSDTSAAALAEASKLATEQHAVVRLIHVIDLAQFAWSANEFLDVPQLQASLKEGGEKLLQERVALLESQGIKVESALVEIWGGQIARTIVDESSKWEAHLLVMGTHGYGGLTHMLLGSVAEGVMRHTHIPVLLVKADDRPAV</sequence>
<organism evidence="4 5">
    <name type="scientific">Chitinibacter bivalviorum</name>
    <dbReference type="NCBI Taxonomy" id="2739434"/>
    <lineage>
        <taxon>Bacteria</taxon>
        <taxon>Pseudomonadati</taxon>
        <taxon>Pseudomonadota</taxon>
        <taxon>Betaproteobacteria</taxon>
        <taxon>Neisseriales</taxon>
        <taxon>Chitinibacteraceae</taxon>
        <taxon>Chitinibacter</taxon>
    </lineage>
</organism>